<dbReference type="Pfam" id="PF00512">
    <property type="entry name" value="HisKA"/>
    <property type="match status" value="1"/>
</dbReference>
<dbReference type="NCBIfam" id="TIGR00229">
    <property type="entry name" value="sensory_box"/>
    <property type="match status" value="2"/>
</dbReference>
<feature type="domain" description="Histidine kinase" evidence="7">
    <location>
        <begin position="1006"/>
        <end position="1229"/>
    </location>
</feature>
<keyword evidence="5 11" id="KW-0418">Kinase</keyword>
<evidence type="ECO:0000313" key="12">
    <source>
        <dbReference type="Proteomes" id="UP000191931"/>
    </source>
</evidence>
<dbReference type="PROSITE" id="PS50112">
    <property type="entry name" value="PAS"/>
    <property type="match status" value="3"/>
</dbReference>
<dbReference type="InterPro" id="IPR000700">
    <property type="entry name" value="PAS-assoc_C"/>
</dbReference>
<dbReference type="InterPro" id="IPR000014">
    <property type="entry name" value="PAS"/>
</dbReference>
<evidence type="ECO:0000313" key="11">
    <source>
        <dbReference type="EMBL" id="SLM28717.1"/>
    </source>
</evidence>
<dbReference type="STRING" id="1246637.MTBBW1_1480006"/>
<evidence type="ECO:0000256" key="6">
    <source>
        <dbReference type="PROSITE-ProRule" id="PRU00169"/>
    </source>
</evidence>
<dbReference type="InterPro" id="IPR013767">
    <property type="entry name" value="PAS_fold"/>
</dbReference>
<organism evidence="11 12">
    <name type="scientific">Desulfamplus magnetovallimortis</name>
    <dbReference type="NCBI Taxonomy" id="1246637"/>
    <lineage>
        <taxon>Bacteria</taxon>
        <taxon>Pseudomonadati</taxon>
        <taxon>Thermodesulfobacteriota</taxon>
        <taxon>Desulfobacteria</taxon>
        <taxon>Desulfobacterales</taxon>
        <taxon>Desulfobacteraceae</taxon>
        <taxon>Desulfamplus</taxon>
    </lineage>
</organism>
<dbReference type="InterPro" id="IPR004358">
    <property type="entry name" value="Sig_transdc_His_kin-like_C"/>
</dbReference>
<dbReference type="RefSeq" id="WP_080805204.1">
    <property type="nucleotide sequence ID" value="NZ_LT828550.1"/>
</dbReference>
<dbReference type="Pfam" id="PF08447">
    <property type="entry name" value="PAS_3"/>
    <property type="match status" value="1"/>
</dbReference>
<dbReference type="Gene3D" id="1.10.287.130">
    <property type="match status" value="1"/>
</dbReference>
<dbReference type="Gene3D" id="3.40.50.2300">
    <property type="match status" value="1"/>
</dbReference>
<dbReference type="PROSITE" id="PS50109">
    <property type="entry name" value="HIS_KIN"/>
    <property type="match status" value="1"/>
</dbReference>
<reference evidence="11 12" key="1">
    <citation type="submission" date="2017-03" db="EMBL/GenBank/DDBJ databases">
        <authorList>
            <person name="Afonso C.L."/>
            <person name="Miller P.J."/>
            <person name="Scott M.A."/>
            <person name="Spackman E."/>
            <person name="Goraichik I."/>
            <person name="Dimitrov K.M."/>
            <person name="Suarez D.L."/>
            <person name="Swayne D.E."/>
        </authorList>
    </citation>
    <scope>NUCLEOTIDE SEQUENCE [LARGE SCALE GENOMIC DNA]</scope>
    <source>
        <strain evidence="11">PRJEB14757</strain>
    </source>
</reference>
<dbReference type="SMART" id="SM00448">
    <property type="entry name" value="REC"/>
    <property type="match status" value="1"/>
</dbReference>
<feature type="modified residue" description="4-aspartylphosphate" evidence="6">
    <location>
        <position position="1300"/>
    </location>
</feature>
<evidence type="ECO:0000256" key="5">
    <source>
        <dbReference type="ARBA" id="ARBA00022777"/>
    </source>
</evidence>
<evidence type="ECO:0000256" key="2">
    <source>
        <dbReference type="ARBA" id="ARBA00012438"/>
    </source>
</evidence>
<dbReference type="CDD" id="cd00082">
    <property type="entry name" value="HisKA"/>
    <property type="match status" value="1"/>
</dbReference>
<dbReference type="EC" id="2.7.13.3" evidence="2"/>
<dbReference type="InterPro" id="IPR036097">
    <property type="entry name" value="HisK_dim/P_sf"/>
</dbReference>
<dbReference type="Gene3D" id="3.30.565.10">
    <property type="entry name" value="Histidine kinase-like ATPase, C-terminal domain"/>
    <property type="match status" value="1"/>
</dbReference>
<dbReference type="InterPro" id="IPR001789">
    <property type="entry name" value="Sig_transdc_resp-reg_receiver"/>
</dbReference>
<dbReference type="EMBL" id="FWEV01000055">
    <property type="protein sequence ID" value="SLM28717.1"/>
    <property type="molecule type" value="Genomic_DNA"/>
</dbReference>
<dbReference type="SUPFAM" id="SSF47384">
    <property type="entry name" value="Homodimeric domain of signal transducing histidine kinase"/>
    <property type="match status" value="1"/>
</dbReference>
<dbReference type="PANTHER" id="PTHR43304">
    <property type="entry name" value="PHYTOCHROME-LIKE PROTEIN CPH1"/>
    <property type="match status" value="1"/>
</dbReference>
<feature type="domain" description="PAS" evidence="9">
    <location>
        <begin position="263"/>
        <end position="320"/>
    </location>
</feature>
<evidence type="ECO:0000256" key="1">
    <source>
        <dbReference type="ARBA" id="ARBA00000085"/>
    </source>
</evidence>
<dbReference type="Pfam" id="PF02518">
    <property type="entry name" value="HATPase_c"/>
    <property type="match status" value="1"/>
</dbReference>
<dbReference type="PRINTS" id="PR00344">
    <property type="entry name" value="BCTRLSENSOR"/>
</dbReference>
<dbReference type="InterPro" id="IPR013655">
    <property type="entry name" value="PAS_fold_3"/>
</dbReference>
<gene>
    <name evidence="11" type="ORF">MTBBW1_1480006</name>
</gene>
<dbReference type="SMART" id="SM00086">
    <property type="entry name" value="PAC"/>
    <property type="match status" value="3"/>
</dbReference>
<dbReference type="CDD" id="cd00130">
    <property type="entry name" value="PAS"/>
    <property type="match status" value="2"/>
</dbReference>
<comment type="catalytic activity">
    <reaction evidence="1">
        <text>ATP + protein L-histidine = ADP + protein N-phospho-L-histidine.</text>
        <dbReference type="EC" id="2.7.13.3"/>
    </reaction>
</comment>
<dbReference type="InterPro" id="IPR003594">
    <property type="entry name" value="HATPase_dom"/>
</dbReference>
<dbReference type="SUPFAM" id="SSF55785">
    <property type="entry name" value="PYP-like sensor domain (PAS domain)"/>
    <property type="match status" value="5"/>
</dbReference>
<dbReference type="Gene3D" id="3.30.450.40">
    <property type="match status" value="1"/>
</dbReference>
<feature type="domain" description="PAC" evidence="10">
    <location>
        <begin position="475"/>
        <end position="528"/>
    </location>
</feature>
<feature type="domain" description="PAS" evidence="9">
    <location>
        <begin position="561"/>
        <end position="619"/>
    </location>
</feature>
<dbReference type="InterPro" id="IPR036890">
    <property type="entry name" value="HATPase_C_sf"/>
</dbReference>
<evidence type="ECO:0000259" key="7">
    <source>
        <dbReference type="PROSITE" id="PS50109"/>
    </source>
</evidence>
<protein>
    <recommendedName>
        <fullName evidence="2">histidine kinase</fullName>
        <ecNumber evidence="2">2.7.13.3</ecNumber>
    </recommendedName>
</protein>
<keyword evidence="3 6" id="KW-0597">Phosphoprotein</keyword>
<dbReference type="SUPFAM" id="SSF55874">
    <property type="entry name" value="ATPase domain of HSP90 chaperone/DNA topoisomerase II/histidine kinase"/>
    <property type="match status" value="1"/>
</dbReference>
<feature type="domain" description="PAC" evidence="10">
    <location>
        <begin position="638"/>
        <end position="690"/>
    </location>
</feature>
<dbReference type="SMART" id="SM00387">
    <property type="entry name" value="HATPase_c"/>
    <property type="match status" value="1"/>
</dbReference>
<dbReference type="Pfam" id="PF13188">
    <property type="entry name" value="PAS_8"/>
    <property type="match status" value="1"/>
</dbReference>
<evidence type="ECO:0000256" key="3">
    <source>
        <dbReference type="ARBA" id="ARBA00022553"/>
    </source>
</evidence>
<sequence length="1369" mass="155713">MENGYILRERVKVLKCLQQIEQIAGNAQRSLSDILQKCVEVFPGAWLHSESTVAVICFDDKVYQTGNLDICKSIQTSEINVNGRTCGSVEIGYTQVFADADEGPFLAEERVLIDIIASRIAHLIESKRNQEMFRLSEMRYRMAQKAGRVGHWTYDPHTRSFEASPEALRIYGFDSDAKPSLDEVTARIAEADTEQAVSSLLNLVEDGTSFDQERQIHPRGSKETRIIWSKAFLSPDENGKPVITEILQDITERKAQEKALQKSERRFKTIIDTIPAAIFLTSDKHTKLDYLSTHFTRLFGYTYDDIPTLERWFELAYPDEAYRKNVFEETMAHFNKSLEDSSYRTAMRSYVTCRDGSQKSIFWQGLMLEGQWLGCGFDLTKLEETQRQADSAQKRVMESEERFRLSMEAARDGLWDWDIQTNNVYFSPGYFEMLGYPPGEQESSFDFWKNLLHPDDKEQAIRANTDCIDGLTEQFETEFRMETKSKNWIWVFGRGKCVKRDKNGKAIRLVGTHVNITKQKNTEEELLRYKSRLENIVEKRTMELREEIALRCESEKKLLASEAKYRTLIDSSSSIVLEWDTQGEILFMNNYGLDFFGFIAEELVGRNVVGTIVAPSDSEGYNLEGKMKLVQKNPEAYYSSENENMKKDGVKVWIAWTNKGVYDASGLLLKTLSVGIDRTKQHEIEKHFIEKLPVGLFIVDPSTRTIEYANTYCLDIFGTDNPDDIIGHRCHKLICPANENDCPILDLNQEIENSEREIVCIGGHRRPILKSVLRIEMQGRDRLLECFIDLTDQKKAEAELQERLRIETLMAELSGRFVETDRKHVDSEIELALQRICDCLDLDTGVLWEPPEDDPDTQVMKYIYRRDPQAPLPESMDVRDYFPWTFEQLCRTRTTVSFTDIDALPPEALRDKEMYMYFGVTNSINIPLQDTTGALIGILAFTSHKAQIIPEIVVSRLEMFAHIMFALLARRRSELALIASYEEQQKLREKLIQIQKMEAIGTLAGGIAHDFNNILFPIIGMSEILLEDTTPGSIEYENIEEILAAGKRGRELVRQILNFSRKSEGKKISVRIQKILKEVINMVRSTIPANIDIKHHIQDDCGLVMADPTQMHQIAMNLVTNAYHAVDSDNGKIFIQLKEVVIEPESLVVSDITAGPYALLVVSDNGCGISSENMGKIFEPYFTTKEQGKGTGIGLSTVYGIVKEHGGDIRVYSELGKGTAFNIYLPLMVKVSDTASGNTVETIPSGNERILVVDDEDAIARLERLMLERLGYRVTSLVSSLEALEVFKVAPESYDLVITDMSMPNMTGVRLARELIAIRPDIPVIICTGFSDRMNLDQANAMGIKGFLMKPVVKSEMATIVRKVLDKAQ</sequence>
<dbReference type="SMART" id="SM00091">
    <property type="entry name" value="PAS"/>
    <property type="match status" value="5"/>
</dbReference>
<dbReference type="CDD" id="cd00156">
    <property type="entry name" value="REC"/>
    <property type="match status" value="1"/>
</dbReference>
<evidence type="ECO:0000259" key="9">
    <source>
        <dbReference type="PROSITE" id="PS50112"/>
    </source>
</evidence>
<feature type="domain" description="PAS" evidence="9">
    <location>
        <begin position="399"/>
        <end position="458"/>
    </location>
</feature>
<evidence type="ECO:0000259" key="8">
    <source>
        <dbReference type="PROSITE" id="PS50110"/>
    </source>
</evidence>
<dbReference type="OrthoDB" id="5389366at2"/>
<dbReference type="Gene3D" id="3.30.450.20">
    <property type="entry name" value="PAS domain"/>
    <property type="match status" value="5"/>
</dbReference>
<evidence type="ECO:0000259" key="10">
    <source>
        <dbReference type="PROSITE" id="PS50113"/>
    </source>
</evidence>
<dbReference type="SUPFAM" id="SSF55781">
    <property type="entry name" value="GAF domain-like"/>
    <property type="match status" value="1"/>
</dbReference>
<dbReference type="SMART" id="SM00388">
    <property type="entry name" value="HisKA"/>
    <property type="match status" value="1"/>
</dbReference>
<dbReference type="InterPro" id="IPR011006">
    <property type="entry name" value="CheY-like_superfamily"/>
</dbReference>
<name>A0A1W1H8B3_9BACT</name>
<dbReference type="Pfam" id="PF00072">
    <property type="entry name" value="Response_reg"/>
    <property type="match status" value="1"/>
</dbReference>
<dbReference type="InterPro" id="IPR001610">
    <property type="entry name" value="PAC"/>
</dbReference>
<evidence type="ECO:0000256" key="4">
    <source>
        <dbReference type="ARBA" id="ARBA00022679"/>
    </source>
</evidence>
<dbReference type="Pfam" id="PF13426">
    <property type="entry name" value="PAS_9"/>
    <property type="match status" value="1"/>
</dbReference>
<dbReference type="InterPro" id="IPR052162">
    <property type="entry name" value="Sensor_kinase/Photoreceptor"/>
</dbReference>
<keyword evidence="12" id="KW-1185">Reference proteome</keyword>
<accession>A0A1W1H8B3</accession>
<dbReference type="InterPro" id="IPR029016">
    <property type="entry name" value="GAF-like_dom_sf"/>
</dbReference>
<keyword evidence="4 11" id="KW-0808">Transferase</keyword>
<dbReference type="InterPro" id="IPR005467">
    <property type="entry name" value="His_kinase_dom"/>
</dbReference>
<dbReference type="PANTHER" id="PTHR43304:SF1">
    <property type="entry name" value="PAC DOMAIN-CONTAINING PROTEIN"/>
    <property type="match status" value="1"/>
</dbReference>
<dbReference type="PROSITE" id="PS50113">
    <property type="entry name" value="PAC"/>
    <property type="match status" value="2"/>
</dbReference>
<dbReference type="InterPro" id="IPR035965">
    <property type="entry name" value="PAS-like_dom_sf"/>
</dbReference>
<dbReference type="SUPFAM" id="SSF52172">
    <property type="entry name" value="CheY-like"/>
    <property type="match status" value="1"/>
</dbReference>
<dbReference type="InterPro" id="IPR003661">
    <property type="entry name" value="HisK_dim/P_dom"/>
</dbReference>
<proteinExistence type="predicted"/>
<dbReference type="Proteomes" id="UP000191931">
    <property type="component" value="Unassembled WGS sequence"/>
</dbReference>
<feature type="domain" description="Response regulatory" evidence="8">
    <location>
        <begin position="1249"/>
        <end position="1365"/>
    </location>
</feature>
<dbReference type="PROSITE" id="PS50110">
    <property type="entry name" value="RESPONSE_REGULATORY"/>
    <property type="match status" value="1"/>
</dbReference>
<dbReference type="GO" id="GO:0006355">
    <property type="term" value="P:regulation of DNA-templated transcription"/>
    <property type="evidence" value="ECO:0007669"/>
    <property type="project" value="InterPro"/>
</dbReference>
<dbReference type="Pfam" id="PF00989">
    <property type="entry name" value="PAS"/>
    <property type="match status" value="1"/>
</dbReference>
<dbReference type="GO" id="GO:0000155">
    <property type="term" value="F:phosphorelay sensor kinase activity"/>
    <property type="evidence" value="ECO:0007669"/>
    <property type="project" value="InterPro"/>
</dbReference>